<feature type="region of interest" description="Disordered" evidence="1">
    <location>
        <begin position="94"/>
        <end position="222"/>
    </location>
</feature>
<feature type="region of interest" description="Disordered" evidence="1">
    <location>
        <begin position="375"/>
        <end position="643"/>
    </location>
</feature>
<dbReference type="Pfam" id="PF10336">
    <property type="entry name" value="DUF2420"/>
    <property type="match status" value="1"/>
</dbReference>
<evidence type="ECO:0000313" key="3">
    <source>
        <dbReference type="Proteomes" id="UP001221142"/>
    </source>
</evidence>
<protein>
    <submittedName>
        <fullName evidence="2">Uncharacterized protein</fullName>
    </submittedName>
</protein>
<feature type="compositionally biased region" description="Acidic residues" evidence="1">
    <location>
        <begin position="483"/>
        <end position="500"/>
    </location>
</feature>
<accession>A0AAD7FM08</accession>
<organism evidence="2 3">
    <name type="scientific">Roridomyces roridus</name>
    <dbReference type="NCBI Taxonomy" id="1738132"/>
    <lineage>
        <taxon>Eukaryota</taxon>
        <taxon>Fungi</taxon>
        <taxon>Dikarya</taxon>
        <taxon>Basidiomycota</taxon>
        <taxon>Agaricomycotina</taxon>
        <taxon>Agaricomycetes</taxon>
        <taxon>Agaricomycetidae</taxon>
        <taxon>Agaricales</taxon>
        <taxon>Marasmiineae</taxon>
        <taxon>Mycenaceae</taxon>
        <taxon>Roridomyces</taxon>
    </lineage>
</organism>
<dbReference type="Proteomes" id="UP001221142">
    <property type="component" value="Unassembled WGS sequence"/>
</dbReference>
<feature type="compositionally biased region" description="Basic and acidic residues" evidence="1">
    <location>
        <begin position="130"/>
        <end position="156"/>
    </location>
</feature>
<sequence>MTTMLETYDAHMDIDMHHQPAEPWFDAEAQMDDDVLLEDHDHDSSNSVEVDMEDGFGETEYEMADGEGEENYEEMSADLLDIEVYDASETLEDAAVPPEHGDPSEPPHYDMESPETVKPAPTPAMSPVPRPDRELPETDRELESEHPEVVEEHGGDGDVDEQPTSDPPLELVTPLPDDEVVAEEAQNTEEVSHAEAPQAEEPVTEEPVTSATDPHEISEGVYIDPPPAVLLSFQSSDHEDVCLFNQPPRSRSPSPSGDDRGHQVYTLLLHLRPILYYEPLANVFEALRQEDHLARMPHLADSELVLNAHDLQLVISEDNVYAREVTLHDLNVLHDASAVAGPLRLRLSSIVPRFIVRYHLLQDKVSRLHIATGNEESHPDESVHHKPQDQEQSDPAQDEEPHNDQAPEEPAENADSGSHEEESSDPAPEDQVQDEQKAAETETVAKTEDPHEEAEESGDADEYTESAEGDGEDGGEGSGEPAQPDEFDDGEADGLADDEEKAEHEPIVPLSAADAEDPGNDLEKPSTPQLASSDLHDEPAPSITGGHEDVAVDDGAIADNTLDTSEDAPYDDEESYEEEVLEGDAEGDTTWEAEEQETASNQSSVTLSSKASKRSFDEVEYADDEVDGESPPGSPGAKRTRIS</sequence>
<dbReference type="AlphaFoldDB" id="A0AAD7FM08"/>
<feature type="compositionally biased region" description="Acidic residues" evidence="1">
    <location>
        <begin position="564"/>
        <end position="597"/>
    </location>
</feature>
<feature type="compositionally biased region" description="Acidic residues" evidence="1">
    <location>
        <begin position="422"/>
        <end position="433"/>
    </location>
</feature>
<feature type="compositionally biased region" description="Polar residues" evidence="1">
    <location>
        <begin position="598"/>
        <end position="610"/>
    </location>
</feature>
<keyword evidence="3" id="KW-1185">Reference proteome</keyword>
<dbReference type="InterPro" id="IPR018822">
    <property type="entry name" value="UPF0646"/>
</dbReference>
<gene>
    <name evidence="2" type="ORF">FB45DRAFT_911894</name>
</gene>
<reference evidence="2" key="1">
    <citation type="submission" date="2023-03" db="EMBL/GenBank/DDBJ databases">
        <title>Massive genome expansion in bonnet fungi (Mycena s.s.) driven by repeated elements and novel gene families across ecological guilds.</title>
        <authorList>
            <consortium name="Lawrence Berkeley National Laboratory"/>
            <person name="Harder C.B."/>
            <person name="Miyauchi S."/>
            <person name="Viragh M."/>
            <person name="Kuo A."/>
            <person name="Thoen E."/>
            <person name="Andreopoulos B."/>
            <person name="Lu D."/>
            <person name="Skrede I."/>
            <person name="Drula E."/>
            <person name="Henrissat B."/>
            <person name="Morin E."/>
            <person name="Kohler A."/>
            <person name="Barry K."/>
            <person name="LaButti K."/>
            <person name="Morin E."/>
            <person name="Salamov A."/>
            <person name="Lipzen A."/>
            <person name="Mereny Z."/>
            <person name="Hegedus B."/>
            <person name="Baldrian P."/>
            <person name="Stursova M."/>
            <person name="Weitz H."/>
            <person name="Taylor A."/>
            <person name="Grigoriev I.V."/>
            <person name="Nagy L.G."/>
            <person name="Martin F."/>
            <person name="Kauserud H."/>
        </authorList>
    </citation>
    <scope>NUCLEOTIDE SEQUENCE</scope>
    <source>
        <strain evidence="2">9284</strain>
    </source>
</reference>
<feature type="compositionally biased region" description="Acidic residues" evidence="1">
    <location>
        <begin position="450"/>
        <end position="475"/>
    </location>
</feature>
<feature type="compositionally biased region" description="Basic and acidic residues" evidence="1">
    <location>
        <begin position="434"/>
        <end position="449"/>
    </location>
</feature>
<feature type="compositionally biased region" description="Pro residues" evidence="1">
    <location>
        <begin position="120"/>
        <end position="129"/>
    </location>
</feature>
<name>A0AAD7FM08_9AGAR</name>
<comment type="caution">
    <text evidence="2">The sequence shown here is derived from an EMBL/GenBank/DDBJ whole genome shotgun (WGS) entry which is preliminary data.</text>
</comment>
<feature type="compositionally biased region" description="Basic and acidic residues" evidence="1">
    <location>
        <begin position="99"/>
        <end position="111"/>
    </location>
</feature>
<feature type="compositionally biased region" description="Basic and acidic residues" evidence="1">
    <location>
        <begin position="375"/>
        <end position="389"/>
    </location>
</feature>
<dbReference type="EMBL" id="JARKIF010000008">
    <property type="protein sequence ID" value="KAJ7632239.1"/>
    <property type="molecule type" value="Genomic_DNA"/>
</dbReference>
<proteinExistence type="predicted"/>
<evidence type="ECO:0000313" key="2">
    <source>
        <dbReference type="EMBL" id="KAJ7632239.1"/>
    </source>
</evidence>
<evidence type="ECO:0000256" key="1">
    <source>
        <dbReference type="SAM" id="MobiDB-lite"/>
    </source>
</evidence>
<feature type="compositionally biased region" description="Acidic residues" evidence="1">
    <location>
        <begin position="618"/>
        <end position="628"/>
    </location>
</feature>